<dbReference type="Pfam" id="PF01017">
    <property type="entry name" value="STAT_alpha"/>
    <property type="match status" value="1"/>
</dbReference>
<evidence type="ECO:0000256" key="13">
    <source>
        <dbReference type="RuleBase" id="RU046415"/>
    </source>
</evidence>
<dbReference type="Pfam" id="PF02865">
    <property type="entry name" value="STAT_int"/>
    <property type="match status" value="1"/>
</dbReference>
<dbReference type="Pfam" id="PF00017">
    <property type="entry name" value="SH2"/>
    <property type="match status" value="1"/>
</dbReference>
<reference evidence="16 17" key="1">
    <citation type="submission" date="2021-05" db="EMBL/GenBank/DDBJ databases">
        <authorList>
            <person name="Zahm M."/>
            <person name="Klopp C."/>
            <person name="Cabau C."/>
            <person name="Kuhl H."/>
            <person name="Suciu R."/>
            <person name="Ciorpac M."/>
            <person name="Holostenco D."/>
            <person name="Gessner J."/>
            <person name="Wuertz S."/>
            <person name="Hohne C."/>
            <person name="Stock M."/>
            <person name="Gislard M."/>
            <person name="Lluch J."/>
            <person name="Milhes M."/>
            <person name="Lampietro C."/>
            <person name="Lopez Roques C."/>
            <person name="Donnadieu C."/>
            <person name="Du K."/>
            <person name="Schartl M."/>
            <person name="Guiguen Y."/>
        </authorList>
    </citation>
    <scope>NUCLEOTIDE SEQUENCE [LARGE SCALE GENOMIC DNA]</scope>
    <source>
        <strain evidence="16">Hh-F2</strain>
        <tissue evidence="16">Blood</tissue>
    </source>
</reference>
<dbReference type="Proteomes" id="UP001369086">
    <property type="component" value="Unassembled WGS sequence"/>
</dbReference>
<evidence type="ECO:0000313" key="16">
    <source>
        <dbReference type="EMBL" id="KAK6466960.1"/>
    </source>
</evidence>
<dbReference type="InterPro" id="IPR015988">
    <property type="entry name" value="STAT_TF_CC"/>
</dbReference>
<dbReference type="SUPFAM" id="SSF47655">
    <property type="entry name" value="STAT"/>
    <property type="match status" value="1"/>
</dbReference>
<dbReference type="CDD" id="cd16856">
    <property type="entry name" value="STAT6_CCD"/>
    <property type="match status" value="1"/>
</dbReference>
<keyword evidence="8 13" id="KW-0238">DNA-binding</keyword>
<dbReference type="InterPro" id="IPR012345">
    <property type="entry name" value="STAT_TF_DNA-bd_N"/>
</dbReference>
<accession>A0ABR0Y3W3</accession>
<dbReference type="PROSITE" id="PS50001">
    <property type="entry name" value="SH2"/>
    <property type="match status" value="1"/>
</dbReference>
<dbReference type="Gene3D" id="2.60.40.630">
    <property type="entry name" value="STAT transcription factor, DNA-binding domain"/>
    <property type="match status" value="1"/>
</dbReference>
<comment type="subcellular location">
    <subcellularLocation>
        <location evidence="2 13">Cytoplasm</location>
    </subcellularLocation>
    <subcellularLocation>
        <location evidence="1 13">Nucleus</location>
    </subcellularLocation>
</comment>
<protein>
    <recommendedName>
        <fullName evidence="13">Signal transducer and activator of transcription</fullName>
    </recommendedName>
</protein>
<feature type="region of interest" description="Disordered" evidence="14">
    <location>
        <begin position="734"/>
        <end position="813"/>
    </location>
</feature>
<dbReference type="InterPro" id="IPR036535">
    <property type="entry name" value="STAT_N_sf"/>
</dbReference>
<dbReference type="SUPFAM" id="SSF55550">
    <property type="entry name" value="SH2 domain"/>
    <property type="match status" value="1"/>
</dbReference>
<dbReference type="InterPro" id="IPR001217">
    <property type="entry name" value="STAT"/>
</dbReference>
<evidence type="ECO:0000256" key="3">
    <source>
        <dbReference type="ARBA" id="ARBA00005586"/>
    </source>
</evidence>
<evidence type="ECO:0000256" key="9">
    <source>
        <dbReference type="ARBA" id="ARBA00023159"/>
    </source>
</evidence>
<evidence type="ECO:0000256" key="12">
    <source>
        <dbReference type="PROSITE-ProRule" id="PRU00191"/>
    </source>
</evidence>
<evidence type="ECO:0000313" key="17">
    <source>
        <dbReference type="Proteomes" id="UP001369086"/>
    </source>
</evidence>
<dbReference type="SUPFAM" id="SSF48092">
    <property type="entry name" value="Transcription factor STAT-4 N-domain"/>
    <property type="match status" value="1"/>
</dbReference>
<gene>
    <name evidence="16" type="ORF">HHUSO_G35800</name>
</gene>
<dbReference type="EMBL" id="JAHFZB010000052">
    <property type="protein sequence ID" value="KAK6466960.1"/>
    <property type="molecule type" value="Genomic_DNA"/>
</dbReference>
<comment type="caution">
    <text evidence="16">The sequence shown here is derived from an EMBL/GenBank/DDBJ whole genome shotgun (WGS) entry which is preliminary data.</text>
</comment>
<evidence type="ECO:0000256" key="6">
    <source>
        <dbReference type="ARBA" id="ARBA00022999"/>
    </source>
</evidence>
<dbReference type="InterPro" id="IPR036860">
    <property type="entry name" value="SH2_dom_sf"/>
</dbReference>
<evidence type="ECO:0000256" key="4">
    <source>
        <dbReference type="ARBA" id="ARBA00022490"/>
    </source>
</evidence>
<evidence type="ECO:0000256" key="10">
    <source>
        <dbReference type="ARBA" id="ARBA00023163"/>
    </source>
</evidence>
<dbReference type="Gene3D" id="1.10.238.10">
    <property type="entry name" value="EF-hand"/>
    <property type="match status" value="1"/>
</dbReference>
<dbReference type="Gene3D" id="3.30.505.10">
    <property type="entry name" value="SH2 domain"/>
    <property type="match status" value="1"/>
</dbReference>
<dbReference type="Gene3D" id="1.20.1050.20">
    <property type="entry name" value="STAT transcription factor, all-alpha domain"/>
    <property type="match status" value="1"/>
</dbReference>
<dbReference type="InterPro" id="IPR008967">
    <property type="entry name" value="p53-like_TF_DNA-bd_sf"/>
</dbReference>
<dbReference type="InterPro" id="IPR048988">
    <property type="entry name" value="STAT_linker"/>
</dbReference>
<name>A0ABR0Y3W3_HUSHU</name>
<evidence type="ECO:0000256" key="2">
    <source>
        <dbReference type="ARBA" id="ARBA00004496"/>
    </source>
</evidence>
<dbReference type="InterPro" id="IPR013800">
    <property type="entry name" value="STAT_TF_alpha"/>
</dbReference>
<organism evidence="16 17">
    <name type="scientific">Huso huso</name>
    <name type="common">Beluga</name>
    <name type="synonym">Acipenser huso</name>
    <dbReference type="NCBI Taxonomy" id="61971"/>
    <lineage>
        <taxon>Eukaryota</taxon>
        <taxon>Metazoa</taxon>
        <taxon>Chordata</taxon>
        <taxon>Craniata</taxon>
        <taxon>Vertebrata</taxon>
        <taxon>Euteleostomi</taxon>
        <taxon>Actinopterygii</taxon>
        <taxon>Chondrostei</taxon>
        <taxon>Acipenseriformes</taxon>
        <taxon>Acipenseridae</taxon>
        <taxon>Huso</taxon>
    </lineage>
</organism>
<feature type="compositionally biased region" description="Polar residues" evidence="14">
    <location>
        <begin position="762"/>
        <end position="772"/>
    </location>
</feature>
<keyword evidence="4 13" id="KW-0963">Cytoplasm</keyword>
<dbReference type="SMART" id="SM00964">
    <property type="entry name" value="STAT_int"/>
    <property type="match status" value="1"/>
</dbReference>
<feature type="domain" description="SH2" evidence="15">
    <location>
        <begin position="602"/>
        <end position="711"/>
    </location>
</feature>
<evidence type="ECO:0000256" key="11">
    <source>
        <dbReference type="ARBA" id="ARBA00023242"/>
    </source>
</evidence>
<proteinExistence type="inferred from homology"/>
<evidence type="ECO:0000256" key="14">
    <source>
        <dbReference type="SAM" id="MobiDB-lite"/>
    </source>
</evidence>
<evidence type="ECO:0000256" key="1">
    <source>
        <dbReference type="ARBA" id="ARBA00004123"/>
    </source>
</evidence>
<dbReference type="Pfam" id="PF21354">
    <property type="entry name" value="STAT_linker"/>
    <property type="match status" value="1"/>
</dbReference>
<evidence type="ECO:0000256" key="8">
    <source>
        <dbReference type="ARBA" id="ARBA00023125"/>
    </source>
</evidence>
<keyword evidence="7 13" id="KW-0805">Transcription regulation</keyword>
<dbReference type="Pfam" id="PF02864">
    <property type="entry name" value="STAT_bind"/>
    <property type="match status" value="1"/>
</dbReference>
<dbReference type="PANTHER" id="PTHR11801">
    <property type="entry name" value="SIGNAL TRANSDUCER AND ACTIVATOR OF TRANSCRIPTION"/>
    <property type="match status" value="1"/>
</dbReference>
<evidence type="ECO:0000256" key="7">
    <source>
        <dbReference type="ARBA" id="ARBA00023015"/>
    </source>
</evidence>
<evidence type="ECO:0000259" key="15">
    <source>
        <dbReference type="PROSITE" id="PS50001"/>
    </source>
</evidence>
<feature type="region of interest" description="Disordered" evidence="14">
    <location>
        <begin position="143"/>
        <end position="183"/>
    </location>
</feature>
<keyword evidence="6 12" id="KW-0727">SH2 domain</keyword>
<keyword evidence="5 13" id="KW-0597">Phosphoprotein</keyword>
<sequence length="912" mass="103392">MRIPKRADPFAERRRTKSTITALSLKMALWKKVQCLPTETLNSLYPPTFPIEVRHYLASWLEEQPWDDLDLMDPTTEGKALILLSHIMNQLRRLAEHNHNIVERMRLQHIATNMTVYQMQPLQLVRAVQEILKRERSLLNQGNFPGLGVPGQLPQAGSPALSPAPSPLPAPSTAGGKQGDDRERHRAIERLALRVGEVQNCRKEIHHLQESMNWEKQNYDSLQAQAIQNSMLDQNLPESCNNLQNRIQQDEFKSQAFAEKRIQLIQEAVHTLEQTQQQVELHIQSWKRQQHLSTIGAPFSDNLSSLQNCCEQLLTINIQLNQEMIIAGRESGAEPFREQQEKLALLLKTLIHTQGLQTLQKPSHTVDKQPPQVIKTQSKFSTTVRFLLGERMNSGKPAVVKAQIITESQARNLSQPGSLTENVGELINNSAILDHNASTKSTSSTFRNMSIKRIKRADRKGSESVTDEKFALLFSSEINITGCDTAYNIQVISFPIVVIVHGSQDNNALATILWDCAFSEMDRIPFVVPDRVSWQQMCDTLNTKFMSEVQTPRRLDNDNFRFLAQKIFDEPDISGDFQNRMVSWSQFNKEVLPGRGFTFWQWFDGVMELTKRHLKNYWTDRLIFGFIGKQYLHLLLQQSEDGTFLLRFSDSEIGGITIAYVTTTDTGSRQILNIQPFTKKDLEIRSLGDRIQDITFIQFVYPNRAKNEAFNKYYTVMPNKNNGYLQATIHTKVAGEQSSSRMGNGGGAPSTPSPLPSDLDHQTQMNLHTPFNTARPFNPPAFNREPISSRMGNGGVSSAPSPLPSETPREPPTQMNLAQINDIFFPHPGQFQHPFVNPMLYNQLPYPGGPQQDVHMQNNPPMQGVLEPFPEQGQAGAHYHSLDLPPPTDWEFVELLGGDASRMDTDNFQLPQ</sequence>
<comment type="similarity">
    <text evidence="3 13">Belongs to the transcription factor STAT family.</text>
</comment>
<dbReference type="InterPro" id="IPR013801">
    <property type="entry name" value="STAT_TF_DNA-bd"/>
</dbReference>
<keyword evidence="9 13" id="KW-0010">Activator</keyword>
<dbReference type="Gene3D" id="1.10.532.10">
    <property type="entry name" value="STAT transcription factor, N-terminal domain"/>
    <property type="match status" value="1"/>
</dbReference>
<dbReference type="SUPFAM" id="SSF49417">
    <property type="entry name" value="p53-like transcription factors"/>
    <property type="match status" value="1"/>
</dbReference>
<dbReference type="InterPro" id="IPR000980">
    <property type="entry name" value="SH2"/>
</dbReference>
<keyword evidence="10 13" id="KW-0804">Transcription</keyword>
<keyword evidence="17" id="KW-1185">Reference proteome</keyword>
<evidence type="ECO:0000256" key="5">
    <source>
        <dbReference type="ARBA" id="ARBA00022553"/>
    </source>
</evidence>
<dbReference type="InterPro" id="IPR013799">
    <property type="entry name" value="STAT_TF_prot_interaction"/>
</dbReference>
<keyword evidence="11 13" id="KW-0539">Nucleus</keyword>